<organism evidence="1">
    <name type="scientific">Rhizophora mucronata</name>
    <name type="common">Asiatic mangrove</name>
    <dbReference type="NCBI Taxonomy" id="61149"/>
    <lineage>
        <taxon>Eukaryota</taxon>
        <taxon>Viridiplantae</taxon>
        <taxon>Streptophyta</taxon>
        <taxon>Embryophyta</taxon>
        <taxon>Tracheophyta</taxon>
        <taxon>Spermatophyta</taxon>
        <taxon>Magnoliopsida</taxon>
        <taxon>eudicotyledons</taxon>
        <taxon>Gunneridae</taxon>
        <taxon>Pentapetalae</taxon>
        <taxon>rosids</taxon>
        <taxon>fabids</taxon>
        <taxon>Malpighiales</taxon>
        <taxon>Rhizophoraceae</taxon>
        <taxon>Rhizophora</taxon>
    </lineage>
</organism>
<dbReference type="PROSITE" id="PS51257">
    <property type="entry name" value="PROKAR_LIPOPROTEIN"/>
    <property type="match status" value="1"/>
</dbReference>
<evidence type="ECO:0000313" key="1">
    <source>
        <dbReference type="EMBL" id="MBX65528.1"/>
    </source>
</evidence>
<accession>A0A2P2QEX5</accession>
<reference evidence="1" key="1">
    <citation type="submission" date="2018-02" db="EMBL/GenBank/DDBJ databases">
        <title>Rhizophora mucronata_Transcriptome.</title>
        <authorList>
            <person name="Meera S.P."/>
            <person name="Sreeshan A."/>
            <person name="Augustine A."/>
        </authorList>
    </citation>
    <scope>NUCLEOTIDE SEQUENCE</scope>
    <source>
        <tissue evidence="1">Leaf</tissue>
    </source>
</reference>
<protein>
    <submittedName>
        <fullName evidence="1">Uncharacterized protein</fullName>
    </submittedName>
</protein>
<sequence length="54" mass="6254">MAKLNLCFHAALCIIENFSFLTNVAWAVSGCTPTFHFICMYYLFYLFSQMICTL</sequence>
<dbReference type="EMBL" id="GGEC01085044">
    <property type="protein sequence ID" value="MBX65528.1"/>
    <property type="molecule type" value="Transcribed_RNA"/>
</dbReference>
<name>A0A2P2QEX5_RHIMU</name>
<proteinExistence type="predicted"/>
<dbReference type="AlphaFoldDB" id="A0A2P2QEX5"/>